<dbReference type="Proteomes" id="UP001165101">
    <property type="component" value="Unassembled WGS sequence"/>
</dbReference>
<name>A0ACB5TIR5_CANBO</name>
<dbReference type="EMBL" id="BSXV01000446">
    <property type="protein sequence ID" value="GME89131.1"/>
    <property type="molecule type" value="Genomic_DNA"/>
</dbReference>
<reference evidence="1" key="1">
    <citation type="submission" date="2023-04" db="EMBL/GenBank/DDBJ databases">
        <title>Candida boidinii NBRC 1967.</title>
        <authorList>
            <person name="Ichikawa N."/>
            <person name="Sato H."/>
            <person name="Tonouchi N."/>
        </authorList>
    </citation>
    <scope>NUCLEOTIDE SEQUENCE</scope>
    <source>
        <strain evidence="1">NBRC 1967</strain>
    </source>
</reference>
<evidence type="ECO:0000313" key="1">
    <source>
        <dbReference type="EMBL" id="GME89131.1"/>
    </source>
</evidence>
<accession>A0ACB5TIR5</accession>
<sequence length="228" mass="26523">MKQENNNKKIKKLSKKNYLTELSNSIKPRYKNGKIFNNNNLKFQLKLTKKNLNIYKKSIKNESYKSKLFNDLINLNNCNDHNNNNTDIKDKIKINIPNIKNDKILKLTLNDLKINNNFKSDLNSYDNKLLNILIENENSSIENSNIVNNNNNDLIHKSINELSGFKFINIKDEIKNLNFNNFKNKININNFKIKNNSDSDNSGVINSLLNSDDIVLKLDDLTIIKSFD</sequence>
<keyword evidence="2" id="KW-1185">Reference proteome</keyword>
<proteinExistence type="predicted"/>
<comment type="caution">
    <text evidence="1">The sequence shown here is derived from an EMBL/GenBank/DDBJ whole genome shotgun (WGS) entry which is preliminary data.</text>
</comment>
<protein>
    <submittedName>
        <fullName evidence="1">Unnamed protein product</fullName>
    </submittedName>
</protein>
<evidence type="ECO:0000313" key="2">
    <source>
        <dbReference type="Proteomes" id="UP001165101"/>
    </source>
</evidence>
<organism evidence="1 2">
    <name type="scientific">Candida boidinii</name>
    <name type="common">Yeast</name>
    <dbReference type="NCBI Taxonomy" id="5477"/>
    <lineage>
        <taxon>Eukaryota</taxon>
        <taxon>Fungi</taxon>
        <taxon>Dikarya</taxon>
        <taxon>Ascomycota</taxon>
        <taxon>Saccharomycotina</taxon>
        <taxon>Pichiomycetes</taxon>
        <taxon>Pichiales</taxon>
        <taxon>Pichiaceae</taxon>
        <taxon>Ogataea</taxon>
        <taxon>Ogataea/Candida clade</taxon>
    </lineage>
</organism>
<gene>
    <name evidence="1" type="ORF">Cboi01_000127500</name>
</gene>